<dbReference type="InterPro" id="IPR019999">
    <property type="entry name" value="Anth_synth_I-like"/>
</dbReference>
<feature type="domain" description="Chorismate-utilising enzyme C-terminal" evidence="1">
    <location>
        <begin position="83"/>
        <end position="326"/>
    </location>
</feature>
<evidence type="ECO:0000313" key="2">
    <source>
        <dbReference type="EMBL" id="SUT88196.1"/>
    </source>
</evidence>
<dbReference type="AlphaFoldDB" id="A0A380TP34"/>
<protein>
    <submittedName>
        <fullName evidence="2">Para-aminobenzoate synthase component I</fullName>
        <ecNumber evidence="2">2.6.1.85</ecNumber>
    </submittedName>
</protein>
<evidence type="ECO:0000313" key="3">
    <source>
        <dbReference type="Proteomes" id="UP000254649"/>
    </source>
</evidence>
<dbReference type="EMBL" id="UFRQ01000003">
    <property type="protein sequence ID" value="SUT88196.1"/>
    <property type="molecule type" value="Genomic_DNA"/>
</dbReference>
<dbReference type="InterPro" id="IPR015890">
    <property type="entry name" value="Chorismate_C"/>
</dbReference>
<gene>
    <name evidence="2" type="primary">pabB_2</name>
    <name evidence="2" type="ORF">NCTC10801_00385</name>
</gene>
<dbReference type="GO" id="GO:0000162">
    <property type="term" value="P:L-tryptophan biosynthetic process"/>
    <property type="evidence" value="ECO:0007669"/>
    <property type="project" value="TreeGrafter"/>
</dbReference>
<reference evidence="2 3" key="1">
    <citation type="submission" date="2018-06" db="EMBL/GenBank/DDBJ databases">
        <authorList>
            <consortium name="Pathogen Informatics"/>
            <person name="Doyle S."/>
        </authorList>
    </citation>
    <scope>NUCLEOTIDE SEQUENCE [LARGE SCALE GENOMIC DNA]</scope>
    <source>
        <strain evidence="2 3">NCTC10801</strain>
    </source>
</reference>
<keyword evidence="2" id="KW-0032">Aminotransferase</keyword>
<evidence type="ECO:0000259" key="1">
    <source>
        <dbReference type="Pfam" id="PF00425"/>
    </source>
</evidence>
<sequence>MFFISQSKMRLKQFIEQANSWGRSRTPFFFLIDFEQRQPVICALDDIAALDIQFDIQGEKTREISLEKPTALFHLTSQPVLFKTYKQGFELVQTALQKGNSYLLNLTYPTPISINYNLAQIYQASQAKYKLWYRDQFVCFSPESFVQIHDNQIFTYPMKGTIGANILNAQQVLLDSEKEQCEHYTIVDLMRNDLAMVAQNIQVRRFRYVEKVGNDENAILQTSSEIVGDLTENWQENIGSMLIKLLPAGSISGAPKEKTVEIIQQAEGQSRGYYTGIFGIFMGESLDSAVAIRFIERQGNKFYFRSGGGITRHSVLEDEYLELQQKVYVPMEQ</sequence>
<dbReference type="Proteomes" id="UP000254649">
    <property type="component" value="Unassembled WGS sequence"/>
</dbReference>
<dbReference type="EC" id="2.6.1.85" evidence="2"/>
<dbReference type="PANTHER" id="PTHR11236">
    <property type="entry name" value="AMINOBENZOATE/ANTHRANILATE SYNTHASE"/>
    <property type="match status" value="1"/>
</dbReference>
<keyword evidence="2" id="KW-0808">Transferase</keyword>
<accession>A0A380TP34</accession>
<dbReference type="GO" id="GO:0046820">
    <property type="term" value="F:4-amino-4-deoxychorismate synthase activity"/>
    <property type="evidence" value="ECO:0007669"/>
    <property type="project" value="UniProtKB-EC"/>
</dbReference>
<organism evidence="2 3">
    <name type="scientific">[Actinobacillus] rossii</name>
    <dbReference type="NCBI Taxonomy" id="123820"/>
    <lineage>
        <taxon>Bacteria</taxon>
        <taxon>Pseudomonadati</taxon>
        <taxon>Pseudomonadota</taxon>
        <taxon>Gammaproteobacteria</taxon>
        <taxon>Pasteurellales</taxon>
        <taxon>Pasteurellaceae</taxon>
    </lineage>
</organism>
<dbReference type="Gene3D" id="3.60.120.10">
    <property type="entry name" value="Anthranilate synthase"/>
    <property type="match status" value="1"/>
</dbReference>
<dbReference type="PRINTS" id="PR00095">
    <property type="entry name" value="ANTSNTHASEI"/>
</dbReference>
<dbReference type="Pfam" id="PF00425">
    <property type="entry name" value="Chorismate_bind"/>
    <property type="match status" value="1"/>
</dbReference>
<proteinExistence type="predicted"/>
<dbReference type="NCBIfam" id="NF005486">
    <property type="entry name" value="PRK07093.1"/>
    <property type="match status" value="1"/>
</dbReference>
<dbReference type="InterPro" id="IPR005801">
    <property type="entry name" value="ADC_synthase"/>
</dbReference>
<keyword evidence="3" id="KW-1185">Reference proteome</keyword>
<name>A0A380TP34_9PAST</name>
<dbReference type="SUPFAM" id="SSF56322">
    <property type="entry name" value="ADC synthase"/>
    <property type="match status" value="1"/>
</dbReference>
<dbReference type="PANTHER" id="PTHR11236:SF50">
    <property type="entry name" value="AMINODEOXYCHORISMATE SYNTHASE COMPONENT 1"/>
    <property type="match status" value="1"/>
</dbReference>